<feature type="compositionally biased region" description="Low complexity" evidence="6">
    <location>
        <begin position="386"/>
        <end position="400"/>
    </location>
</feature>
<dbReference type="InterPro" id="IPR038508">
    <property type="entry name" value="ArfGAP_dom_sf"/>
</dbReference>
<feature type="compositionally biased region" description="Polar residues" evidence="6">
    <location>
        <begin position="309"/>
        <end position="329"/>
    </location>
</feature>
<dbReference type="EMBL" id="CAJOBC010000236">
    <property type="protein sequence ID" value="CAF3558824.1"/>
    <property type="molecule type" value="Genomic_DNA"/>
</dbReference>
<dbReference type="PRINTS" id="PR00405">
    <property type="entry name" value="REVINTRACTNG"/>
</dbReference>
<evidence type="ECO:0000256" key="2">
    <source>
        <dbReference type="ARBA" id="ARBA00022723"/>
    </source>
</evidence>
<dbReference type="SUPFAM" id="SSF57863">
    <property type="entry name" value="ArfGap/RecO-like zinc finger"/>
    <property type="match status" value="1"/>
</dbReference>
<feature type="region of interest" description="Disordered" evidence="6">
    <location>
        <begin position="95"/>
        <end position="177"/>
    </location>
</feature>
<dbReference type="GO" id="GO:0005096">
    <property type="term" value="F:GTPase activator activity"/>
    <property type="evidence" value="ECO:0007669"/>
    <property type="project" value="UniProtKB-KW"/>
</dbReference>
<evidence type="ECO:0000313" key="11">
    <source>
        <dbReference type="EMBL" id="CAF3916608.1"/>
    </source>
</evidence>
<proteinExistence type="predicted"/>
<keyword evidence="3 5" id="KW-0863">Zinc-finger</keyword>
<keyword evidence="4" id="KW-0862">Zinc</keyword>
<dbReference type="InterPro" id="IPR037278">
    <property type="entry name" value="ARFGAP/RecO"/>
</dbReference>
<protein>
    <recommendedName>
        <fullName evidence="7">Arf-GAP domain-containing protein</fullName>
    </recommendedName>
</protein>
<feature type="compositionally biased region" description="Acidic residues" evidence="6">
    <location>
        <begin position="425"/>
        <end position="436"/>
    </location>
</feature>
<evidence type="ECO:0000259" key="7">
    <source>
        <dbReference type="PROSITE" id="PS50115"/>
    </source>
</evidence>
<dbReference type="EMBL" id="CAJOBA010022375">
    <property type="protein sequence ID" value="CAF3916608.1"/>
    <property type="molecule type" value="Genomic_DNA"/>
</dbReference>
<dbReference type="Proteomes" id="UP000677228">
    <property type="component" value="Unassembled WGS sequence"/>
</dbReference>
<reference evidence="8" key="1">
    <citation type="submission" date="2021-02" db="EMBL/GenBank/DDBJ databases">
        <authorList>
            <person name="Nowell W R."/>
        </authorList>
    </citation>
    <scope>NUCLEOTIDE SEQUENCE</scope>
</reference>
<dbReference type="PANTHER" id="PTHR46395:SF1">
    <property type="entry name" value="ADP-RIBOSYLATION FACTOR GTPASE-ACTIVATING PROTEIN 1"/>
    <property type="match status" value="1"/>
</dbReference>
<keyword evidence="1" id="KW-0343">GTPase activation</keyword>
<evidence type="ECO:0000256" key="5">
    <source>
        <dbReference type="PROSITE-ProRule" id="PRU00288"/>
    </source>
</evidence>
<evidence type="ECO:0000313" key="9">
    <source>
        <dbReference type="EMBL" id="CAF1132112.1"/>
    </source>
</evidence>
<evidence type="ECO:0000256" key="1">
    <source>
        <dbReference type="ARBA" id="ARBA00022468"/>
    </source>
</evidence>
<organism evidence="8 12">
    <name type="scientific">Didymodactylos carnosus</name>
    <dbReference type="NCBI Taxonomy" id="1234261"/>
    <lineage>
        <taxon>Eukaryota</taxon>
        <taxon>Metazoa</taxon>
        <taxon>Spiralia</taxon>
        <taxon>Gnathifera</taxon>
        <taxon>Rotifera</taxon>
        <taxon>Eurotatoria</taxon>
        <taxon>Bdelloidea</taxon>
        <taxon>Philodinida</taxon>
        <taxon>Philodinidae</taxon>
        <taxon>Didymodactylos</taxon>
    </lineage>
</organism>
<dbReference type="GO" id="GO:0008270">
    <property type="term" value="F:zinc ion binding"/>
    <property type="evidence" value="ECO:0007669"/>
    <property type="project" value="UniProtKB-KW"/>
</dbReference>
<dbReference type="PROSITE" id="PS50115">
    <property type="entry name" value="ARFGAP"/>
    <property type="match status" value="1"/>
</dbReference>
<dbReference type="PANTHER" id="PTHR46395">
    <property type="entry name" value="ADP-RIBOSYLATION FACTOR GTPASE-ACTIVATING PROTEIN 1"/>
    <property type="match status" value="1"/>
</dbReference>
<evidence type="ECO:0000256" key="3">
    <source>
        <dbReference type="ARBA" id="ARBA00022771"/>
    </source>
</evidence>
<dbReference type="GO" id="GO:0000139">
    <property type="term" value="C:Golgi membrane"/>
    <property type="evidence" value="ECO:0007669"/>
    <property type="project" value="TreeGrafter"/>
</dbReference>
<feature type="compositionally biased region" description="Low complexity" evidence="6">
    <location>
        <begin position="149"/>
        <end position="164"/>
    </location>
</feature>
<keyword evidence="12" id="KW-1185">Reference proteome</keyword>
<evidence type="ECO:0000313" key="8">
    <source>
        <dbReference type="EMBL" id="CAF0776258.1"/>
    </source>
</evidence>
<feature type="compositionally biased region" description="Low complexity" evidence="6">
    <location>
        <begin position="355"/>
        <end position="365"/>
    </location>
</feature>
<name>A0A813R5Q9_9BILA</name>
<dbReference type="GO" id="GO:0030100">
    <property type="term" value="P:regulation of endocytosis"/>
    <property type="evidence" value="ECO:0007669"/>
    <property type="project" value="TreeGrafter"/>
</dbReference>
<dbReference type="AlphaFoldDB" id="A0A813R5Q9"/>
<accession>A0A813R5Q9</accession>
<evidence type="ECO:0000313" key="12">
    <source>
        <dbReference type="Proteomes" id="UP000663829"/>
    </source>
</evidence>
<dbReference type="CDD" id="cd08830">
    <property type="entry name" value="ArfGap_ArfGap1"/>
    <property type="match status" value="1"/>
</dbReference>
<keyword evidence="2" id="KW-0479">Metal-binding</keyword>
<evidence type="ECO:0000256" key="4">
    <source>
        <dbReference type="ARBA" id="ARBA00022833"/>
    </source>
</evidence>
<dbReference type="OrthoDB" id="983479at2759"/>
<dbReference type="Proteomes" id="UP000663829">
    <property type="component" value="Unassembled WGS sequence"/>
</dbReference>
<evidence type="ECO:0000313" key="10">
    <source>
        <dbReference type="EMBL" id="CAF3558824.1"/>
    </source>
</evidence>
<gene>
    <name evidence="8" type="ORF">GPM918_LOCUS2208</name>
    <name evidence="9" type="ORF">OVA965_LOCUS20706</name>
    <name evidence="10" type="ORF">SRO942_LOCUS2208</name>
    <name evidence="11" type="ORF">TMI583_LOCUS21167</name>
</gene>
<dbReference type="InterPro" id="IPR001164">
    <property type="entry name" value="ArfGAP_dom"/>
</dbReference>
<dbReference type="Pfam" id="PF01412">
    <property type="entry name" value="ArfGap"/>
    <property type="match status" value="1"/>
</dbReference>
<dbReference type="EMBL" id="CAJNOK010011102">
    <property type="protein sequence ID" value="CAF1132112.1"/>
    <property type="molecule type" value="Genomic_DNA"/>
</dbReference>
<evidence type="ECO:0000256" key="6">
    <source>
        <dbReference type="SAM" id="MobiDB-lite"/>
    </source>
</evidence>
<dbReference type="Proteomes" id="UP000681722">
    <property type="component" value="Unassembled WGS sequence"/>
</dbReference>
<dbReference type="Gene3D" id="1.10.220.150">
    <property type="entry name" value="Arf GTPase activating protein"/>
    <property type="match status" value="1"/>
</dbReference>
<feature type="domain" description="Arf-GAP" evidence="7">
    <location>
        <begin position="1"/>
        <end position="97"/>
    </location>
</feature>
<dbReference type="Proteomes" id="UP000682733">
    <property type="component" value="Unassembled WGS sequence"/>
</dbReference>
<dbReference type="SMART" id="SM00105">
    <property type="entry name" value="ArfGap"/>
    <property type="match status" value="1"/>
</dbReference>
<feature type="region of interest" description="Disordered" evidence="6">
    <location>
        <begin position="309"/>
        <end position="436"/>
    </location>
</feature>
<sequence>MNPQWVSVSYGIFICLECSGKHRGLGVHLSFVRSVTMDKWKELELEKMKVGGNRKAKDFFSQQPDYSTSMTLQQRYNSKAAALYRDKILTESQGKSWNINNSPAQNHTSFTSPTYNDKSKSQASSSEWTQFQSAPPLRNNGGDRGYQDYSNNENNSYKNSSYHNSDTDTSSLGGGNSNKDSKYWGFGNTSYESSGQQASNPDLVSSLSTGVSALSVTSGKWLNVAKDSVFKISKQAAEKGMEISKSVSDQAKDGTLLNNVQTGVTSMASTVGKLSTKTWSDMQSFWAGKDYHNMSSNSEGTNLVHQKSLSTDDYQRQHSNNSGSYQNNYPSISPSVSQQQVMKDRRDLSFESWLNDDNTSTTNTNQFEPKQQQKQATTSKVQQQRSTPSPQPASVSSPAPKVVTQTKPQMKNLINFEEEGKWANDDDGEWESIDTK</sequence>
<dbReference type="EMBL" id="CAJNOQ010000236">
    <property type="protein sequence ID" value="CAF0776258.1"/>
    <property type="molecule type" value="Genomic_DNA"/>
</dbReference>
<feature type="compositionally biased region" description="Low complexity" evidence="6">
    <location>
        <begin position="330"/>
        <end position="341"/>
    </location>
</feature>
<dbReference type="GO" id="GO:0032012">
    <property type="term" value="P:regulation of ARF protein signal transduction"/>
    <property type="evidence" value="ECO:0007669"/>
    <property type="project" value="TreeGrafter"/>
</dbReference>
<feature type="compositionally biased region" description="Polar residues" evidence="6">
    <location>
        <begin position="366"/>
        <end position="385"/>
    </location>
</feature>
<feature type="compositionally biased region" description="Polar residues" evidence="6">
    <location>
        <begin position="95"/>
        <end position="133"/>
    </location>
</feature>
<comment type="caution">
    <text evidence="8">The sequence shown here is derived from an EMBL/GenBank/DDBJ whole genome shotgun (WGS) entry which is preliminary data.</text>
</comment>